<protein>
    <recommendedName>
        <fullName evidence="3">Sigma-like protein</fullName>
    </recommendedName>
</protein>
<dbReference type="EMBL" id="CP108140">
    <property type="protein sequence ID" value="WTP87973.1"/>
    <property type="molecule type" value="Genomic_DNA"/>
</dbReference>
<evidence type="ECO:0000256" key="1">
    <source>
        <dbReference type="SAM" id="MobiDB-lite"/>
    </source>
</evidence>
<dbReference type="AlphaFoldDB" id="A0AAU1HZ25"/>
<proteinExistence type="predicted"/>
<gene>
    <name evidence="2" type="ORF">OG477_22585</name>
</gene>
<accession>A0AAU1HZ25</accession>
<evidence type="ECO:0000313" key="2">
    <source>
        <dbReference type="EMBL" id="WTP87973.1"/>
    </source>
</evidence>
<feature type="compositionally biased region" description="Polar residues" evidence="1">
    <location>
        <begin position="23"/>
        <end position="34"/>
    </location>
</feature>
<reference evidence="2" key="1">
    <citation type="submission" date="2022-10" db="EMBL/GenBank/DDBJ databases">
        <title>The complete genomes of actinobacterial strains from the NBC collection.</title>
        <authorList>
            <person name="Joergensen T.S."/>
            <person name="Alvarez Arevalo M."/>
            <person name="Sterndorff E.B."/>
            <person name="Faurdal D."/>
            <person name="Vuksanovic O."/>
            <person name="Mourched A.-S."/>
            <person name="Charusanti P."/>
            <person name="Shaw S."/>
            <person name="Blin K."/>
            <person name="Weber T."/>
        </authorList>
    </citation>
    <scope>NUCLEOTIDE SEQUENCE</scope>
    <source>
        <strain evidence="2">NBC 00180</strain>
    </source>
</reference>
<feature type="compositionally biased region" description="Low complexity" evidence="1">
    <location>
        <begin position="11"/>
        <end position="22"/>
    </location>
</feature>
<feature type="compositionally biased region" description="Basic and acidic residues" evidence="1">
    <location>
        <begin position="1"/>
        <end position="10"/>
    </location>
</feature>
<name>A0AAU1HZ25_9ACTN</name>
<feature type="compositionally biased region" description="Low complexity" evidence="1">
    <location>
        <begin position="35"/>
        <end position="48"/>
    </location>
</feature>
<evidence type="ECO:0008006" key="3">
    <source>
        <dbReference type="Google" id="ProtNLM"/>
    </source>
</evidence>
<sequence>MSNEKKKTEAEAPNTEATEVTTLNSHATSEPLNSTLATDKGTGDATTDNSHATGEPAN</sequence>
<feature type="region of interest" description="Disordered" evidence="1">
    <location>
        <begin position="1"/>
        <end position="58"/>
    </location>
</feature>
<organism evidence="2">
    <name type="scientific">Streptomyces sp. NBC_00180</name>
    <dbReference type="NCBI Taxonomy" id="2903632"/>
    <lineage>
        <taxon>Bacteria</taxon>
        <taxon>Bacillati</taxon>
        <taxon>Actinomycetota</taxon>
        <taxon>Actinomycetes</taxon>
        <taxon>Kitasatosporales</taxon>
        <taxon>Streptomycetaceae</taxon>
        <taxon>Streptomyces</taxon>
    </lineage>
</organism>